<dbReference type="AlphaFoldDB" id="B9J6N3"/>
<evidence type="ECO:0000313" key="2">
    <source>
        <dbReference type="Proteomes" id="UP000000441"/>
    </source>
</evidence>
<evidence type="ECO:0008006" key="3">
    <source>
        <dbReference type="Google" id="ProtNLM"/>
    </source>
</evidence>
<reference evidence="1 2" key="1">
    <citation type="journal article" date="2009" name="J. Bacteriol.">
        <title>Complete genome sequence of the extremophilic Bacillus cereus strain Q1 with industrial applications.</title>
        <authorList>
            <person name="Xiong Z."/>
            <person name="Jiang Y."/>
            <person name="Qi D."/>
            <person name="Lu H."/>
            <person name="Yang F."/>
            <person name="Yang J."/>
            <person name="Chen L."/>
            <person name="Sun L."/>
            <person name="Xu X."/>
            <person name="Xue Y."/>
            <person name="Zhu Y."/>
            <person name="Jin Q."/>
        </authorList>
    </citation>
    <scope>NUCLEOTIDE SEQUENCE [LARGE SCALE GENOMIC DNA]</scope>
    <source>
        <strain evidence="1 2">Q1</strain>
        <plasmid evidence="1 2">pBc53</plasmid>
    </source>
</reference>
<sequence length="46" mass="4954">MKKILAIIPVLAVLGGFLLNSATDVKEPKQEAKAPIIMYSEDPGGW</sequence>
<dbReference type="HOGENOM" id="CLU_212495_3_0_9"/>
<accession>B9J6N3</accession>
<gene>
    <name evidence="1" type="ordered locus">BCQ_PT66</name>
</gene>
<evidence type="ECO:0000313" key="1">
    <source>
        <dbReference type="EMBL" id="ACM16028.1"/>
    </source>
</evidence>
<geneLocation type="plasmid" evidence="1 2">
    <name>pBc53</name>
</geneLocation>
<keyword evidence="1" id="KW-0614">Plasmid</keyword>
<protein>
    <recommendedName>
        <fullName evidence="3">Complement C1q protein</fullName>
    </recommendedName>
</protein>
<name>B9J6N3_BACCQ</name>
<dbReference type="EMBL" id="CP000229">
    <property type="protein sequence ID" value="ACM16028.1"/>
    <property type="molecule type" value="Genomic_DNA"/>
</dbReference>
<organism evidence="1 2">
    <name type="scientific">Bacillus cereus (strain Q1)</name>
    <dbReference type="NCBI Taxonomy" id="361100"/>
    <lineage>
        <taxon>Bacteria</taxon>
        <taxon>Bacillati</taxon>
        <taxon>Bacillota</taxon>
        <taxon>Bacilli</taxon>
        <taxon>Bacillales</taxon>
        <taxon>Bacillaceae</taxon>
        <taxon>Bacillus</taxon>
        <taxon>Bacillus cereus group</taxon>
    </lineage>
</organism>
<dbReference type="Proteomes" id="UP000000441">
    <property type="component" value="Plasmid pBc53"/>
</dbReference>
<proteinExistence type="predicted"/>
<dbReference type="KEGG" id="bcq:BCQ_PT66"/>